<reference evidence="2 3" key="1">
    <citation type="journal article" date="2022" name="Nat. Ecol. Evol.">
        <title>A masculinizing supergene underlies an exaggerated male reproductive morph in a spider.</title>
        <authorList>
            <person name="Hendrickx F."/>
            <person name="De Corte Z."/>
            <person name="Sonet G."/>
            <person name="Van Belleghem S.M."/>
            <person name="Kostlbacher S."/>
            <person name="Vangestel C."/>
        </authorList>
    </citation>
    <scope>NUCLEOTIDE SEQUENCE [LARGE SCALE GENOMIC DNA]</scope>
    <source>
        <strain evidence="2">W744_W776</strain>
    </source>
</reference>
<name>A0AAV6TRT8_9ARAC</name>
<keyword evidence="1" id="KW-0812">Transmembrane</keyword>
<accession>A0AAV6TRT8</accession>
<dbReference type="InterPro" id="IPR036259">
    <property type="entry name" value="MFS_trans_sf"/>
</dbReference>
<protein>
    <submittedName>
        <fullName evidence="2">Uncharacterized protein</fullName>
    </submittedName>
</protein>
<evidence type="ECO:0000313" key="3">
    <source>
        <dbReference type="Proteomes" id="UP000827092"/>
    </source>
</evidence>
<dbReference type="Proteomes" id="UP000827092">
    <property type="component" value="Unassembled WGS sequence"/>
</dbReference>
<feature type="transmembrane region" description="Helical" evidence="1">
    <location>
        <begin position="38"/>
        <end position="57"/>
    </location>
</feature>
<dbReference type="SUPFAM" id="SSF103473">
    <property type="entry name" value="MFS general substrate transporter"/>
    <property type="match status" value="1"/>
</dbReference>
<comment type="caution">
    <text evidence="2">The sequence shown here is derived from an EMBL/GenBank/DDBJ whole genome shotgun (WGS) entry which is preliminary data.</text>
</comment>
<keyword evidence="1" id="KW-1133">Transmembrane helix</keyword>
<keyword evidence="1" id="KW-0472">Membrane</keyword>
<feature type="transmembrane region" description="Helical" evidence="1">
    <location>
        <begin position="6"/>
        <end position="26"/>
    </location>
</feature>
<dbReference type="EMBL" id="JAFNEN010001222">
    <property type="protein sequence ID" value="KAG8174428.1"/>
    <property type="molecule type" value="Genomic_DNA"/>
</dbReference>
<organism evidence="2 3">
    <name type="scientific">Oedothorax gibbosus</name>
    <dbReference type="NCBI Taxonomy" id="931172"/>
    <lineage>
        <taxon>Eukaryota</taxon>
        <taxon>Metazoa</taxon>
        <taxon>Ecdysozoa</taxon>
        <taxon>Arthropoda</taxon>
        <taxon>Chelicerata</taxon>
        <taxon>Arachnida</taxon>
        <taxon>Araneae</taxon>
        <taxon>Araneomorphae</taxon>
        <taxon>Entelegynae</taxon>
        <taxon>Araneoidea</taxon>
        <taxon>Linyphiidae</taxon>
        <taxon>Erigoninae</taxon>
        <taxon>Oedothorax</taxon>
    </lineage>
</organism>
<proteinExistence type="predicted"/>
<feature type="transmembrane region" description="Helical" evidence="1">
    <location>
        <begin position="69"/>
        <end position="88"/>
    </location>
</feature>
<keyword evidence="3" id="KW-1185">Reference proteome</keyword>
<dbReference type="AlphaFoldDB" id="A0AAV6TRT8"/>
<evidence type="ECO:0000256" key="1">
    <source>
        <dbReference type="SAM" id="Phobius"/>
    </source>
</evidence>
<evidence type="ECO:0000313" key="2">
    <source>
        <dbReference type="EMBL" id="KAG8174428.1"/>
    </source>
</evidence>
<sequence length="98" mass="10679">MFLLMAIIQSSFMCILTLHSTVLVDFAKDKGVTTDQSVHMLMCSAVADLFGCLTLGFVTDKSWLSATQFAALCYFCYGLSATAFARVATSLGWCSLRL</sequence>
<gene>
    <name evidence="2" type="ORF">JTE90_006657</name>
</gene>